<sequence length="419" mass="46259">MTPAVKRVDRLYLNVPFRPRLRPWHTRLIWGWQVVELIRIETTDGTAGWGERLPHYTWGETSDAALDWTLGRPVGELLGDDRLGPALQMAAYDAAGKALGVPAHRLFGRPMVREEVGLAWWATDLPPEVLAEEARDAAAAGYRVLKTKPRPWFDVWRQLELVGAATPEDFTVGLDWNGTLRDAGTAKPVLLDLERFAKVAVFETPIPHEDVRGYRELRSVLGRPLYMHLVDDPGLDETVDACDGYVIHDGIVSVLTKGLRAAAFNKPFWLQVVGLGLTTALCAQLAAVLTHARRPHVSCLNIWENDLLADPLRVAHGNLAVPAGPGLGVEIDEASVHRYAVAGPTPPERPGELLTVRWPTGRSIDFTSYAACNDAFLMGNEAPQERGVTLDVTPDDGSSQWRSRFATARARDHRLFGTC</sequence>
<dbReference type="PANTHER" id="PTHR48080">
    <property type="entry name" value="D-GALACTONATE DEHYDRATASE-RELATED"/>
    <property type="match status" value="1"/>
</dbReference>
<accession>A0ABN3HTV1</accession>
<dbReference type="InterPro" id="IPR034593">
    <property type="entry name" value="DgoD-like"/>
</dbReference>
<dbReference type="SMART" id="SM00922">
    <property type="entry name" value="MR_MLE"/>
    <property type="match status" value="1"/>
</dbReference>
<dbReference type="InterPro" id="IPR013342">
    <property type="entry name" value="Mandelate_racemase_C"/>
</dbReference>
<dbReference type="EMBL" id="BAAARV010000108">
    <property type="protein sequence ID" value="GAA2387661.1"/>
    <property type="molecule type" value="Genomic_DNA"/>
</dbReference>
<proteinExistence type="predicted"/>
<comment type="caution">
    <text evidence="2">The sequence shown here is derived from an EMBL/GenBank/DDBJ whole genome shotgun (WGS) entry which is preliminary data.</text>
</comment>
<gene>
    <name evidence="2" type="ORF">GCM10010170_098760</name>
</gene>
<organism evidence="2 3">
    <name type="scientific">Dactylosporangium salmoneum</name>
    <dbReference type="NCBI Taxonomy" id="53361"/>
    <lineage>
        <taxon>Bacteria</taxon>
        <taxon>Bacillati</taxon>
        <taxon>Actinomycetota</taxon>
        <taxon>Actinomycetes</taxon>
        <taxon>Micromonosporales</taxon>
        <taxon>Micromonosporaceae</taxon>
        <taxon>Dactylosporangium</taxon>
    </lineage>
</organism>
<dbReference type="SUPFAM" id="SSF51604">
    <property type="entry name" value="Enolase C-terminal domain-like"/>
    <property type="match status" value="1"/>
</dbReference>
<dbReference type="InterPro" id="IPR029017">
    <property type="entry name" value="Enolase-like_N"/>
</dbReference>
<evidence type="ECO:0000313" key="3">
    <source>
        <dbReference type="Proteomes" id="UP001501444"/>
    </source>
</evidence>
<dbReference type="Gene3D" id="3.20.20.120">
    <property type="entry name" value="Enolase-like C-terminal domain"/>
    <property type="match status" value="1"/>
</dbReference>
<reference evidence="2 3" key="1">
    <citation type="journal article" date="2019" name="Int. J. Syst. Evol. Microbiol.">
        <title>The Global Catalogue of Microorganisms (GCM) 10K type strain sequencing project: providing services to taxonomists for standard genome sequencing and annotation.</title>
        <authorList>
            <consortium name="The Broad Institute Genomics Platform"/>
            <consortium name="The Broad Institute Genome Sequencing Center for Infectious Disease"/>
            <person name="Wu L."/>
            <person name="Ma J."/>
        </authorList>
    </citation>
    <scope>NUCLEOTIDE SEQUENCE [LARGE SCALE GENOMIC DNA]</scope>
    <source>
        <strain evidence="2 3">JCM 3272</strain>
    </source>
</reference>
<feature type="domain" description="Mandelate racemase/muconate lactonizing enzyme C-terminal" evidence="1">
    <location>
        <begin position="127"/>
        <end position="224"/>
    </location>
</feature>
<dbReference type="SUPFAM" id="SSF54826">
    <property type="entry name" value="Enolase N-terminal domain-like"/>
    <property type="match status" value="1"/>
</dbReference>
<dbReference type="Pfam" id="PF13378">
    <property type="entry name" value="MR_MLE_C"/>
    <property type="match status" value="1"/>
</dbReference>
<protein>
    <recommendedName>
        <fullName evidence="1">Mandelate racemase/muconate lactonizing enzyme C-terminal domain-containing protein</fullName>
    </recommendedName>
</protein>
<dbReference type="InterPro" id="IPR029065">
    <property type="entry name" value="Enolase_C-like"/>
</dbReference>
<dbReference type="InterPro" id="IPR036849">
    <property type="entry name" value="Enolase-like_C_sf"/>
</dbReference>
<dbReference type="Gene3D" id="3.30.390.10">
    <property type="entry name" value="Enolase-like, N-terminal domain"/>
    <property type="match status" value="1"/>
</dbReference>
<name>A0ABN3HTV1_9ACTN</name>
<evidence type="ECO:0000313" key="2">
    <source>
        <dbReference type="EMBL" id="GAA2387661.1"/>
    </source>
</evidence>
<keyword evidence="3" id="KW-1185">Reference proteome</keyword>
<dbReference type="Proteomes" id="UP001501444">
    <property type="component" value="Unassembled WGS sequence"/>
</dbReference>
<evidence type="ECO:0000259" key="1">
    <source>
        <dbReference type="SMART" id="SM00922"/>
    </source>
</evidence>